<accession>A0A926I292</accession>
<dbReference type="PROSITE" id="PS00175">
    <property type="entry name" value="PG_MUTASE"/>
    <property type="match status" value="1"/>
</dbReference>
<dbReference type="Proteomes" id="UP000610760">
    <property type="component" value="Unassembled WGS sequence"/>
</dbReference>
<dbReference type="Gene3D" id="3.40.50.1240">
    <property type="entry name" value="Phosphoglycerate mutase-like"/>
    <property type="match status" value="1"/>
</dbReference>
<reference evidence="7" key="1">
    <citation type="submission" date="2020-08" db="EMBL/GenBank/DDBJ databases">
        <title>Genome public.</title>
        <authorList>
            <person name="Liu C."/>
            <person name="Sun Q."/>
        </authorList>
    </citation>
    <scope>NUCLEOTIDE SEQUENCE</scope>
    <source>
        <strain evidence="7">NSJ-33</strain>
    </source>
</reference>
<feature type="active site" description="Proton donor/acceptor" evidence="5">
    <location>
        <position position="81"/>
    </location>
</feature>
<evidence type="ECO:0000256" key="5">
    <source>
        <dbReference type="PIRSR" id="PIRSR613078-1"/>
    </source>
</evidence>
<dbReference type="PANTHER" id="PTHR11931">
    <property type="entry name" value="PHOSPHOGLYCERATE MUTASE"/>
    <property type="match status" value="1"/>
</dbReference>
<comment type="caution">
    <text evidence="7">The sequence shown here is derived from an EMBL/GenBank/DDBJ whole genome shotgun (WGS) entry which is preliminary data.</text>
</comment>
<gene>
    <name evidence="7" type="ORF">H8710_04450</name>
</gene>
<evidence type="ECO:0000256" key="6">
    <source>
        <dbReference type="PIRSR" id="PIRSR613078-2"/>
    </source>
</evidence>
<feature type="binding site" evidence="6">
    <location>
        <begin position="7"/>
        <end position="14"/>
    </location>
    <ligand>
        <name>substrate</name>
    </ligand>
</feature>
<protein>
    <recommendedName>
        <fullName evidence="2">phosphoglycerate mutase (2,3-diphosphoglycerate-dependent)</fullName>
        <ecNumber evidence="2">5.4.2.11</ecNumber>
    </recommendedName>
</protein>
<dbReference type="Pfam" id="PF00300">
    <property type="entry name" value="His_Phos_1"/>
    <property type="match status" value="1"/>
</dbReference>
<dbReference type="AlphaFoldDB" id="A0A926I292"/>
<organism evidence="7 8">
    <name type="scientific">Fumia xinanensis</name>
    <dbReference type="NCBI Taxonomy" id="2763659"/>
    <lineage>
        <taxon>Bacteria</taxon>
        <taxon>Bacillati</taxon>
        <taxon>Bacillota</taxon>
        <taxon>Clostridia</taxon>
        <taxon>Eubacteriales</taxon>
        <taxon>Oscillospiraceae</taxon>
        <taxon>Fumia</taxon>
    </lineage>
</organism>
<feature type="active site" description="Tele-phosphohistidine intermediate" evidence="5">
    <location>
        <position position="8"/>
    </location>
</feature>
<sequence length="176" mass="20070">MTIYVTRHGQTAWNEQNMVCGATDIALSSAGKRQAEELALKIKDKPIDLVFSSPLVRAAETAEILCRSLQLKAVPDCRLAEQNYGIFEGAKRDDPGFLKARGQFAHRFPKGESTLQLAQRVYSFLDELGREYSGKNILLVCHNYTARVIRSYFVDMDNEEFFSYRLEHCAFEEYTV</sequence>
<evidence type="ECO:0000313" key="8">
    <source>
        <dbReference type="Proteomes" id="UP000610760"/>
    </source>
</evidence>
<feature type="binding site" evidence="6">
    <location>
        <position position="57"/>
    </location>
    <ligand>
        <name>substrate</name>
    </ligand>
</feature>
<dbReference type="SMART" id="SM00855">
    <property type="entry name" value="PGAM"/>
    <property type="match status" value="1"/>
</dbReference>
<keyword evidence="8" id="KW-1185">Reference proteome</keyword>
<dbReference type="EMBL" id="JACRSV010000001">
    <property type="protein sequence ID" value="MBC8559318.1"/>
    <property type="molecule type" value="Genomic_DNA"/>
</dbReference>
<feature type="binding site" evidence="6">
    <location>
        <begin position="81"/>
        <end position="84"/>
    </location>
    <ligand>
        <name>substrate</name>
    </ligand>
</feature>
<dbReference type="InterPro" id="IPR001345">
    <property type="entry name" value="PG/BPGM_mutase_AS"/>
</dbReference>
<evidence type="ECO:0000256" key="4">
    <source>
        <dbReference type="ARBA" id="ARBA00023235"/>
    </source>
</evidence>
<dbReference type="InterPro" id="IPR013078">
    <property type="entry name" value="His_Pase_superF_clade-1"/>
</dbReference>
<name>A0A926I292_9FIRM</name>
<proteinExistence type="inferred from homology"/>
<dbReference type="GO" id="GO:0006096">
    <property type="term" value="P:glycolytic process"/>
    <property type="evidence" value="ECO:0007669"/>
    <property type="project" value="UniProtKB-KW"/>
</dbReference>
<evidence type="ECO:0000256" key="3">
    <source>
        <dbReference type="ARBA" id="ARBA00023152"/>
    </source>
</evidence>
<dbReference type="EC" id="5.4.2.11" evidence="2"/>
<evidence type="ECO:0000313" key="7">
    <source>
        <dbReference type="EMBL" id="MBC8559318.1"/>
    </source>
</evidence>
<dbReference type="PIRSF" id="PIRSF000709">
    <property type="entry name" value="6PFK_2-Ptase"/>
    <property type="match status" value="1"/>
</dbReference>
<dbReference type="RefSeq" id="WP_249294217.1">
    <property type="nucleotide sequence ID" value="NZ_JACRSV010000001.1"/>
</dbReference>
<dbReference type="SUPFAM" id="SSF53254">
    <property type="entry name" value="Phosphoglycerate mutase-like"/>
    <property type="match status" value="1"/>
</dbReference>
<dbReference type="GO" id="GO:0004619">
    <property type="term" value="F:phosphoglycerate mutase activity"/>
    <property type="evidence" value="ECO:0007669"/>
    <property type="project" value="UniProtKB-EC"/>
</dbReference>
<dbReference type="InterPro" id="IPR029033">
    <property type="entry name" value="His_PPase_superfam"/>
</dbReference>
<evidence type="ECO:0000256" key="2">
    <source>
        <dbReference type="ARBA" id="ARBA00012028"/>
    </source>
</evidence>
<evidence type="ECO:0000256" key="1">
    <source>
        <dbReference type="ARBA" id="ARBA00006717"/>
    </source>
</evidence>
<keyword evidence="4" id="KW-0413">Isomerase</keyword>
<dbReference type="InterPro" id="IPR005952">
    <property type="entry name" value="Phosphogly_mut1"/>
</dbReference>
<dbReference type="CDD" id="cd07067">
    <property type="entry name" value="HP_PGM_like"/>
    <property type="match status" value="1"/>
</dbReference>
<keyword evidence="3" id="KW-0324">Glycolysis</keyword>
<comment type="similarity">
    <text evidence="1">Belongs to the phosphoglycerate mutase family. BPG-dependent PGAM subfamily.</text>
</comment>